<comment type="caution">
    <text evidence="2">The sequence shown here is derived from an EMBL/GenBank/DDBJ whole genome shotgun (WGS) entry which is preliminary data.</text>
</comment>
<gene>
    <name evidence="2" type="ORF">E4U13_000432</name>
</gene>
<accession>A0A9P7TX56</accession>
<keyword evidence="3" id="KW-1185">Reference proteome</keyword>
<reference evidence="2 3" key="1">
    <citation type="journal article" date="2020" name="bioRxiv">
        <title>Whole genome comparisons of ergot fungi reveals the divergence and evolution of species within the genus Claviceps are the result of varying mechanisms driving genome evolution and host range expansion.</title>
        <authorList>
            <person name="Wyka S.A."/>
            <person name="Mondo S.J."/>
            <person name="Liu M."/>
            <person name="Dettman J."/>
            <person name="Nalam V."/>
            <person name="Broders K.D."/>
        </authorList>
    </citation>
    <scope>NUCLEOTIDE SEQUENCE [LARGE SCALE GENOMIC DNA]</scope>
    <source>
        <strain evidence="2 3">LM576</strain>
    </source>
</reference>
<sequence>MHSELLKNMRGGRNPDSSLSRGPEVTGRQRSVEVCKNLLDEAVHSVFSRTTPEVHRLRLVNGQIPFGVRFR</sequence>
<evidence type="ECO:0000256" key="1">
    <source>
        <dbReference type="SAM" id="MobiDB-lite"/>
    </source>
</evidence>
<protein>
    <submittedName>
        <fullName evidence="2">Uncharacterized protein</fullName>
    </submittedName>
</protein>
<evidence type="ECO:0000313" key="2">
    <source>
        <dbReference type="EMBL" id="KAG6123190.1"/>
    </source>
</evidence>
<feature type="region of interest" description="Disordered" evidence="1">
    <location>
        <begin position="1"/>
        <end position="30"/>
    </location>
</feature>
<evidence type="ECO:0000313" key="3">
    <source>
        <dbReference type="Proteomes" id="UP000732380"/>
    </source>
</evidence>
<organism evidence="2 3">
    <name type="scientific">Claviceps humidiphila</name>
    <dbReference type="NCBI Taxonomy" id="1294629"/>
    <lineage>
        <taxon>Eukaryota</taxon>
        <taxon>Fungi</taxon>
        <taxon>Dikarya</taxon>
        <taxon>Ascomycota</taxon>
        <taxon>Pezizomycotina</taxon>
        <taxon>Sordariomycetes</taxon>
        <taxon>Hypocreomycetidae</taxon>
        <taxon>Hypocreales</taxon>
        <taxon>Clavicipitaceae</taxon>
        <taxon>Claviceps</taxon>
    </lineage>
</organism>
<name>A0A9P7TX56_9HYPO</name>
<proteinExistence type="predicted"/>
<dbReference type="EMBL" id="SRQM01000011">
    <property type="protein sequence ID" value="KAG6123190.1"/>
    <property type="molecule type" value="Genomic_DNA"/>
</dbReference>
<dbReference type="Proteomes" id="UP000732380">
    <property type="component" value="Unassembled WGS sequence"/>
</dbReference>
<dbReference type="AlphaFoldDB" id="A0A9P7TX56"/>